<keyword evidence="12" id="KW-0131">Cell cycle</keyword>
<evidence type="ECO:0000256" key="8">
    <source>
        <dbReference type="ARBA" id="ARBA00022871"/>
    </source>
</evidence>
<evidence type="ECO:0000256" key="9">
    <source>
        <dbReference type="ARBA" id="ARBA00023054"/>
    </source>
</evidence>
<dbReference type="Pfam" id="PF10221">
    <property type="entry name" value="Mat89Bb"/>
    <property type="match status" value="1"/>
</dbReference>
<dbReference type="InterPro" id="IPR019355">
    <property type="entry name" value="Cell_cycle_regulator_Mat89Bb"/>
</dbReference>
<keyword evidence="18" id="KW-1185">Reference proteome</keyword>
<dbReference type="PANTHER" id="PTHR12955">
    <property type="entry name" value="SARCOMA ANTIGEN NY-SAR-95-RELATED"/>
    <property type="match status" value="1"/>
</dbReference>
<evidence type="ECO:0000256" key="12">
    <source>
        <dbReference type="ARBA" id="ARBA00023306"/>
    </source>
</evidence>
<comment type="subcellular location">
    <subcellularLocation>
        <location evidence="2">Cytoplasm</location>
        <location evidence="2">Perinuclear region</location>
    </subcellularLocation>
    <subcellularLocation>
        <location evidence="1">Nucleus</location>
    </subcellularLocation>
</comment>
<evidence type="ECO:0000256" key="15">
    <source>
        <dbReference type="ARBA" id="ARBA00061603"/>
    </source>
</evidence>
<dbReference type="Proteomes" id="UP001054837">
    <property type="component" value="Unassembled WGS sequence"/>
</dbReference>
<dbReference type="GO" id="GO:0048471">
    <property type="term" value="C:perinuclear region of cytoplasm"/>
    <property type="evidence" value="ECO:0007669"/>
    <property type="project" value="UniProtKB-SubCell"/>
</dbReference>
<dbReference type="GO" id="GO:0051321">
    <property type="term" value="P:meiotic cell cycle"/>
    <property type="evidence" value="ECO:0007669"/>
    <property type="project" value="UniProtKB-KW"/>
</dbReference>
<dbReference type="GO" id="GO:0007346">
    <property type="term" value="P:regulation of mitotic cell cycle"/>
    <property type="evidence" value="ECO:0007669"/>
    <property type="project" value="TreeGrafter"/>
</dbReference>
<evidence type="ECO:0000256" key="16">
    <source>
        <dbReference type="ARBA" id="ARBA00065185"/>
    </source>
</evidence>
<keyword evidence="4" id="KW-0963">Cytoplasm</keyword>
<evidence type="ECO:0000313" key="18">
    <source>
        <dbReference type="Proteomes" id="UP001054837"/>
    </source>
</evidence>
<dbReference type="GO" id="GO:0051301">
    <property type="term" value="P:cell division"/>
    <property type="evidence" value="ECO:0007669"/>
    <property type="project" value="UniProtKB-KW"/>
</dbReference>
<comment type="similarity">
    <text evidence="15">Belongs to the Integrator subunit 13 family.</text>
</comment>
<keyword evidence="6" id="KW-0498">Mitosis</keyword>
<evidence type="ECO:0000256" key="13">
    <source>
        <dbReference type="ARBA" id="ARBA00030658"/>
    </source>
</evidence>
<evidence type="ECO:0000313" key="17">
    <source>
        <dbReference type="EMBL" id="GIY08579.1"/>
    </source>
</evidence>
<evidence type="ECO:0000256" key="1">
    <source>
        <dbReference type="ARBA" id="ARBA00004123"/>
    </source>
</evidence>
<evidence type="ECO:0000256" key="6">
    <source>
        <dbReference type="ARBA" id="ARBA00022776"/>
    </source>
</evidence>
<keyword evidence="5" id="KW-0132">Cell division</keyword>
<dbReference type="GO" id="GO:0030154">
    <property type="term" value="P:cell differentiation"/>
    <property type="evidence" value="ECO:0007669"/>
    <property type="project" value="UniProtKB-KW"/>
</dbReference>
<dbReference type="GO" id="GO:0007283">
    <property type="term" value="P:spermatogenesis"/>
    <property type="evidence" value="ECO:0007669"/>
    <property type="project" value="UniProtKB-KW"/>
</dbReference>
<keyword evidence="8" id="KW-0744">Spermatogenesis</keyword>
<comment type="caution">
    <text evidence="17">The sequence shown here is derived from an EMBL/GenBank/DDBJ whole genome shotgun (WGS) entry which is preliminary data.</text>
</comment>
<evidence type="ECO:0000256" key="10">
    <source>
        <dbReference type="ARBA" id="ARBA00023242"/>
    </source>
</evidence>
<dbReference type="EMBL" id="BPLQ01004536">
    <property type="protein sequence ID" value="GIY08579.1"/>
    <property type="molecule type" value="Genomic_DNA"/>
</dbReference>
<dbReference type="AlphaFoldDB" id="A0AAV4QIC5"/>
<accession>A0AAV4QIC5</accession>
<evidence type="ECO:0000256" key="3">
    <source>
        <dbReference type="ARBA" id="ARBA00020501"/>
    </source>
</evidence>
<evidence type="ECO:0000256" key="11">
    <source>
        <dbReference type="ARBA" id="ARBA00023254"/>
    </source>
</evidence>
<evidence type="ECO:0000256" key="5">
    <source>
        <dbReference type="ARBA" id="ARBA00022618"/>
    </source>
</evidence>
<evidence type="ECO:0000256" key="4">
    <source>
        <dbReference type="ARBA" id="ARBA00022490"/>
    </source>
</evidence>
<gene>
    <name evidence="17" type="primary">INTS13</name>
    <name evidence="17" type="ORF">CDAR_432932</name>
</gene>
<evidence type="ECO:0000256" key="14">
    <source>
        <dbReference type="ARBA" id="ARBA00032585"/>
    </source>
</evidence>
<proteinExistence type="inferred from homology"/>
<dbReference type="GO" id="GO:0051642">
    <property type="term" value="P:centrosome localization"/>
    <property type="evidence" value="ECO:0007669"/>
    <property type="project" value="TreeGrafter"/>
</dbReference>
<sequence length="693" mass="77227">MTFPVSHKTIFVLDHGPIFLGSCQQNMEFDIFTKTRQPGIIPLAPLSKSLWTCSVEAAIEYCRIVWDIFPTEKLIRFIVSDNTSRTLNSWSQEQQNLSHLMAALAQVGPPENISIKDCNVMHGLNAAIEALCECSEIQHEKRTSLTDNAGKVINRGRIICFTNVKSDLEVNSIIDCFQNALSEHNKLASGSDSLMTIQHCELILMHVYPVNKESCITPQARKAVSTVLSTEIHNIKSGRHLATKLGILVQQHYNLASTTVTGIPMKEEQNASSSANYDVELLHPVAAHAEVFKTGVVNAEGVHITTVKEGQLYETVTLKWCTPRSSSVELQYCTSSFRITPVDVNNRPSSCLTNFLLNGRAVMLEMPRKSGSKVLSHMLASHGGEIFIHTLGTGRSILEDPPSISEGCGGRVTDYRINDFGDFMKQNRLVPHNPRIERIEMPIEAGRKKLTRLTQYWPLVFSHTTIFNNASQIGSLLQLITKESLDANDVNDCKKSIFNLVSSENKGLPLNVPTISTRGKGPKREEHYRLAWNELEAFVRCHCTTAEHQSVLECLLECRKPNADGESNASIASVKLQLGALSPSHSPIKKEKSFKDEKDFTKLYDSDDIKDISRKQSFDSIGDPSFNKFRPVKKLKLSREVIKSSGNKSLLSLWTDRLNVETEKRFVEFAGRVNGNGPAKLYTNLKNESNGDG</sequence>
<keyword evidence="10" id="KW-0539">Nucleus</keyword>
<dbReference type="PANTHER" id="PTHR12955:SF1">
    <property type="entry name" value="INTEGRATOR COMPLEX SUBUNIT 13"/>
    <property type="match status" value="1"/>
</dbReference>
<evidence type="ECO:0000256" key="7">
    <source>
        <dbReference type="ARBA" id="ARBA00022782"/>
    </source>
</evidence>
<keyword evidence="11" id="KW-0469">Meiosis</keyword>
<evidence type="ECO:0000256" key="2">
    <source>
        <dbReference type="ARBA" id="ARBA00004556"/>
    </source>
</evidence>
<protein>
    <recommendedName>
        <fullName evidence="3">Protein asunder</fullName>
    </recommendedName>
    <alternativeName>
        <fullName evidence="14">Cell cycle regulator Mat89Bb</fullName>
    </alternativeName>
    <alternativeName>
        <fullName evidence="13">Set apart in position or space protein</fullName>
    </alternativeName>
</protein>
<comment type="subunit">
    <text evidence="16">Belongs to the multiprotein complex Integrator, at least composed of IntS1, IntS2, IntS3, IntS4, omd/IntS5, IntS6, defl/IntS7, IntS8, IntS9, IntS10, IntS11, IntS12, asun/IntS13, IntS14 and IntS15. The core complex associates with protein phosphatase 2A subunits mts/PP2A and Pp2A-29B, to form the Integrator-PP2A (INTAC) complex.</text>
</comment>
<keyword evidence="7" id="KW-0221">Differentiation</keyword>
<reference evidence="17 18" key="1">
    <citation type="submission" date="2021-06" db="EMBL/GenBank/DDBJ databases">
        <title>Caerostris darwini draft genome.</title>
        <authorList>
            <person name="Kono N."/>
            <person name="Arakawa K."/>
        </authorList>
    </citation>
    <scope>NUCLEOTIDE SEQUENCE [LARGE SCALE GENOMIC DNA]</scope>
</reference>
<dbReference type="GO" id="GO:0032039">
    <property type="term" value="C:integrator complex"/>
    <property type="evidence" value="ECO:0007669"/>
    <property type="project" value="TreeGrafter"/>
</dbReference>
<organism evidence="17 18">
    <name type="scientific">Caerostris darwini</name>
    <dbReference type="NCBI Taxonomy" id="1538125"/>
    <lineage>
        <taxon>Eukaryota</taxon>
        <taxon>Metazoa</taxon>
        <taxon>Ecdysozoa</taxon>
        <taxon>Arthropoda</taxon>
        <taxon>Chelicerata</taxon>
        <taxon>Arachnida</taxon>
        <taxon>Araneae</taxon>
        <taxon>Araneomorphae</taxon>
        <taxon>Entelegynae</taxon>
        <taxon>Araneoidea</taxon>
        <taxon>Araneidae</taxon>
        <taxon>Caerostris</taxon>
    </lineage>
</organism>
<name>A0AAV4QIC5_9ARAC</name>
<keyword evidence="9" id="KW-0175">Coiled coil</keyword>